<evidence type="ECO:0000313" key="2">
    <source>
        <dbReference type="Proteomes" id="UP000076727"/>
    </source>
</evidence>
<dbReference type="EMBL" id="KV429145">
    <property type="protein sequence ID" value="KZT64016.1"/>
    <property type="molecule type" value="Genomic_DNA"/>
</dbReference>
<reference evidence="1 2" key="1">
    <citation type="journal article" date="2016" name="Mol. Biol. Evol.">
        <title>Comparative Genomics of Early-Diverging Mushroom-Forming Fungi Provides Insights into the Origins of Lignocellulose Decay Capabilities.</title>
        <authorList>
            <person name="Nagy L.G."/>
            <person name="Riley R."/>
            <person name="Tritt A."/>
            <person name="Adam C."/>
            <person name="Daum C."/>
            <person name="Floudas D."/>
            <person name="Sun H."/>
            <person name="Yadav J.S."/>
            <person name="Pangilinan J."/>
            <person name="Larsson K.H."/>
            <person name="Matsuura K."/>
            <person name="Barry K."/>
            <person name="Labutti K."/>
            <person name="Kuo R."/>
            <person name="Ohm R.A."/>
            <person name="Bhattacharya S.S."/>
            <person name="Shirouzu T."/>
            <person name="Yoshinaga Y."/>
            <person name="Martin F.M."/>
            <person name="Grigoriev I.V."/>
            <person name="Hibbett D.S."/>
        </authorList>
    </citation>
    <scope>NUCLEOTIDE SEQUENCE [LARGE SCALE GENOMIC DNA]</scope>
    <source>
        <strain evidence="1 2">L-15889</strain>
    </source>
</reference>
<organism evidence="1 2">
    <name type="scientific">Daedalea quercina L-15889</name>
    <dbReference type="NCBI Taxonomy" id="1314783"/>
    <lineage>
        <taxon>Eukaryota</taxon>
        <taxon>Fungi</taxon>
        <taxon>Dikarya</taxon>
        <taxon>Basidiomycota</taxon>
        <taxon>Agaricomycotina</taxon>
        <taxon>Agaricomycetes</taxon>
        <taxon>Polyporales</taxon>
        <taxon>Fomitopsis</taxon>
    </lineage>
</organism>
<proteinExistence type="predicted"/>
<keyword evidence="2" id="KW-1185">Reference proteome</keyword>
<sequence>MWKVGFHSNTVEFESEKLERGAGAHRLIVLEAKPERVPEGHDPVNCCVCICDWCPWMEHQHEIVQVVLQGCRNVPLDDPVQCLSEHVEDVGSRLEAKYECNIVIEAAAPLANQEVPVLWVDRDVPECILKIELGKQGARAQRCHQARRDD</sequence>
<gene>
    <name evidence="1" type="ORF">DAEQUDRAFT_741565</name>
</gene>
<accession>A0A165L6R4</accession>
<protein>
    <submittedName>
        <fullName evidence="1">Uncharacterized protein</fullName>
    </submittedName>
</protein>
<name>A0A165L6R4_9APHY</name>
<dbReference type="Proteomes" id="UP000076727">
    <property type="component" value="Unassembled WGS sequence"/>
</dbReference>
<evidence type="ECO:0000313" key="1">
    <source>
        <dbReference type="EMBL" id="KZT64016.1"/>
    </source>
</evidence>
<dbReference type="AlphaFoldDB" id="A0A165L6R4"/>